<evidence type="ECO:0000256" key="3">
    <source>
        <dbReference type="ARBA" id="ARBA00022475"/>
    </source>
</evidence>
<keyword evidence="3" id="KW-1003">Cell membrane</keyword>
<dbReference type="PROSITE" id="PS50928">
    <property type="entry name" value="ABC_TM1"/>
    <property type="match status" value="1"/>
</dbReference>
<dbReference type="GO" id="GO:0005886">
    <property type="term" value="C:plasma membrane"/>
    <property type="evidence" value="ECO:0007669"/>
    <property type="project" value="UniProtKB-SubCell"/>
</dbReference>
<accession>A0A917CAA8</accession>
<dbReference type="GO" id="GO:0055085">
    <property type="term" value="P:transmembrane transport"/>
    <property type="evidence" value="ECO:0007669"/>
    <property type="project" value="InterPro"/>
</dbReference>
<dbReference type="InterPro" id="IPR035906">
    <property type="entry name" value="MetI-like_sf"/>
</dbReference>
<evidence type="ECO:0000313" key="10">
    <source>
        <dbReference type="Proteomes" id="UP000637643"/>
    </source>
</evidence>
<feature type="transmembrane region" description="Helical" evidence="7">
    <location>
        <begin position="182"/>
        <end position="204"/>
    </location>
</feature>
<evidence type="ECO:0000259" key="8">
    <source>
        <dbReference type="PROSITE" id="PS50928"/>
    </source>
</evidence>
<evidence type="ECO:0000313" key="9">
    <source>
        <dbReference type="EMBL" id="GGF80805.1"/>
    </source>
</evidence>
<dbReference type="Proteomes" id="UP000637643">
    <property type="component" value="Unassembled WGS sequence"/>
</dbReference>
<dbReference type="AlphaFoldDB" id="A0A917CAA8"/>
<dbReference type="EMBL" id="BMKR01000009">
    <property type="protein sequence ID" value="GGF80805.1"/>
    <property type="molecule type" value="Genomic_DNA"/>
</dbReference>
<evidence type="ECO:0000256" key="5">
    <source>
        <dbReference type="ARBA" id="ARBA00022989"/>
    </source>
</evidence>
<dbReference type="PANTHER" id="PTHR43744">
    <property type="entry name" value="ABC TRANSPORTER PERMEASE PROTEIN MG189-RELATED-RELATED"/>
    <property type="match status" value="1"/>
</dbReference>
<gene>
    <name evidence="9" type="ORF">GCM10010912_27430</name>
</gene>
<name>A0A917CAA8_9BACL</name>
<protein>
    <submittedName>
        <fullName evidence="9">Sugar ABC transporter permease</fullName>
    </submittedName>
</protein>
<comment type="similarity">
    <text evidence="7">Belongs to the binding-protein-dependent transport system permease family.</text>
</comment>
<evidence type="ECO:0000256" key="1">
    <source>
        <dbReference type="ARBA" id="ARBA00004651"/>
    </source>
</evidence>
<evidence type="ECO:0000256" key="7">
    <source>
        <dbReference type="RuleBase" id="RU363032"/>
    </source>
</evidence>
<dbReference type="RefSeq" id="WP_189025639.1">
    <property type="nucleotide sequence ID" value="NZ_BMKR01000009.1"/>
</dbReference>
<keyword evidence="10" id="KW-1185">Reference proteome</keyword>
<feature type="transmembrane region" description="Helical" evidence="7">
    <location>
        <begin position="257"/>
        <end position="276"/>
    </location>
</feature>
<keyword evidence="2 7" id="KW-0813">Transport</keyword>
<sequence length="291" mass="32444">MKPSISRKGFIVANVLILSLLSLITAYPILYVLFASLSNPADFMAHQGLLLKPAGFSLEAYKLVLENRMITGGYLNTIIIVVSGVTINLFMTSLGAYFLSCKDVLWRNTIMMIIVFTMFFSGGLVPYYLTVKSLHLDNTLLALIIPTAVNTFNLILMRTSFMNMPEEIVESSTLDGASHLTILFKIFLPLSLPVVAVMVLFYGVGHWNAWFNAMLFIRDRDLYPLQLVLRDILVQNNTEAMLVGSDSFDKGLVAETIKYAVIIVATIPILTLYPFLQKYFVKGMMIGALKG</sequence>
<dbReference type="Pfam" id="PF00528">
    <property type="entry name" value="BPD_transp_1"/>
    <property type="match status" value="1"/>
</dbReference>
<dbReference type="InterPro" id="IPR000515">
    <property type="entry name" value="MetI-like"/>
</dbReference>
<comment type="subcellular location">
    <subcellularLocation>
        <location evidence="1 7">Cell membrane</location>
        <topology evidence="1 7">Multi-pass membrane protein</topology>
    </subcellularLocation>
</comment>
<feature type="transmembrane region" description="Helical" evidence="7">
    <location>
        <begin position="12"/>
        <end position="34"/>
    </location>
</feature>
<dbReference type="PANTHER" id="PTHR43744:SF9">
    <property type="entry name" value="POLYGALACTURONAN_RHAMNOGALACTURONAN TRANSPORT SYSTEM PERMEASE PROTEIN YTCP"/>
    <property type="match status" value="1"/>
</dbReference>
<evidence type="ECO:0000256" key="6">
    <source>
        <dbReference type="ARBA" id="ARBA00023136"/>
    </source>
</evidence>
<proteinExistence type="inferred from homology"/>
<evidence type="ECO:0000256" key="2">
    <source>
        <dbReference type="ARBA" id="ARBA00022448"/>
    </source>
</evidence>
<dbReference type="Gene3D" id="1.10.3720.10">
    <property type="entry name" value="MetI-like"/>
    <property type="match status" value="1"/>
</dbReference>
<dbReference type="SUPFAM" id="SSF161098">
    <property type="entry name" value="MetI-like"/>
    <property type="match status" value="1"/>
</dbReference>
<keyword evidence="6 7" id="KW-0472">Membrane</keyword>
<keyword evidence="5 7" id="KW-1133">Transmembrane helix</keyword>
<evidence type="ECO:0000256" key="4">
    <source>
        <dbReference type="ARBA" id="ARBA00022692"/>
    </source>
</evidence>
<feature type="transmembrane region" description="Helical" evidence="7">
    <location>
        <begin position="74"/>
        <end position="98"/>
    </location>
</feature>
<organism evidence="9 10">
    <name type="scientific">Paenibacillus albidus</name>
    <dbReference type="NCBI Taxonomy" id="2041023"/>
    <lineage>
        <taxon>Bacteria</taxon>
        <taxon>Bacillati</taxon>
        <taxon>Bacillota</taxon>
        <taxon>Bacilli</taxon>
        <taxon>Bacillales</taxon>
        <taxon>Paenibacillaceae</taxon>
        <taxon>Paenibacillus</taxon>
    </lineage>
</organism>
<reference evidence="9" key="1">
    <citation type="journal article" date="2014" name="Int. J. Syst. Evol. Microbiol.">
        <title>Complete genome sequence of Corynebacterium casei LMG S-19264T (=DSM 44701T), isolated from a smear-ripened cheese.</title>
        <authorList>
            <consortium name="US DOE Joint Genome Institute (JGI-PGF)"/>
            <person name="Walter F."/>
            <person name="Albersmeier A."/>
            <person name="Kalinowski J."/>
            <person name="Ruckert C."/>
        </authorList>
    </citation>
    <scope>NUCLEOTIDE SEQUENCE</scope>
    <source>
        <strain evidence="9">CGMCC 1.16134</strain>
    </source>
</reference>
<feature type="transmembrane region" description="Helical" evidence="7">
    <location>
        <begin position="110"/>
        <end position="129"/>
    </location>
</feature>
<reference evidence="9" key="2">
    <citation type="submission" date="2020-09" db="EMBL/GenBank/DDBJ databases">
        <authorList>
            <person name="Sun Q."/>
            <person name="Zhou Y."/>
        </authorList>
    </citation>
    <scope>NUCLEOTIDE SEQUENCE</scope>
    <source>
        <strain evidence="9">CGMCC 1.16134</strain>
    </source>
</reference>
<keyword evidence="4 7" id="KW-0812">Transmembrane</keyword>
<feature type="transmembrane region" description="Helical" evidence="7">
    <location>
        <begin position="141"/>
        <end position="161"/>
    </location>
</feature>
<feature type="domain" description="ABC transmembrane type-1" evidence="8">
    <location>
        <begin position="74"/>
        <end position="274"/>
    </location>
</feature>
<dbReference type="CDD" id="cd06261">
    <property type="entry name" value="TM_PBP2"/>
    <property type="match status" value="1"/>
</dbReference>
<comment type="caution">
    <text evidence="9">The sequence shown here is derived from an EMBL/GenBank/DDBJ whole genome shotgun (WGS) entry which is preliminary data.</text>
</comment>